<dbReference type="OrthoDB" id="268763at2759"/>
<organism evidence="1 2">
    <name type="scientific">Heliocybe sulcata</name>
    <dbReference type="NCBI Taxonomy" id="5364"/>
    <lineage>
        <taxon>Eukaryota</taxon>
        <taxon>Fungi</taxon>
        <taxon>Dikarya</taxon>
        <taxon>Basidiomycota</taxon>
        <taxon>Agaricomycotina</taxon>
        <taxon>Agaricomycetes</taxon>
        <taxon>Gloeophyllales</taxon>
        <taxon>Gloeophyllaceae</taxon>
        <taxon>Heliocybe</taxon>
    </lineage>
</organism>
<reference evidence="1 2" key="1">
    <citation type="journal article" date="2019" name="Nat. Ecol. Evol.">
        <title>Megaphylogeny resolves global patterns of mushroom evolution.</title>
        <authorList>
            <person name="Varga T."/>
            <person name="Krizsan K."/>
            <person name="Foldi C."/>
            <person name="Dima B."/>
            <person name="Sanchez-Garcia M."/>
            <person name="Sanchez-Ramirez S."/>
            <person name="Szollosi G.J."/>
            <person name="Szarkandi J.G."/>
            <person name="Papp V."/>
            <person name="Albert L."/>
            <person name="Andreopoulos W."/>
            <person name="Angelini C."/>
            <person name="Antonin V."/>
            <person name="Barry K.W."/>
            <person name="Bougher N.L."/>
            <person name="Buchanan P."/>
            <person name="Buyck B."/>
            <person name="Bense V."/>
            <person name="Catcheside P."/>
            <person name="Chovatia M."/>
            <person name="Cooper J."/>
            <person name="Damon W."/>
            <person name="Desjardin D."/>
            <person name="Finy P."/>
            <person name="Geml J."/>
            <person name="Haridas S."/>
            <person name="Hughes K."/>
            <person name="Justo A."/>
            <person name="Karasinski D."/>
            <person name="Kautmanova I."/>
            <person name="Kiss B."/>
            <person name="Kocsube S."/>
            <person name="Kotiranta H."/>
            <person name="LaButti K.M."/>
            <person name="Lechner B.E."/>
            <person name="Liimatainen K."/>
            <person name="Lipzen A."/>
            <person name="Lukacs Z."/>
            <person name="Mihaltcheva S."/>
            <person name="Morgado L.N."/>
            <person name="Niskanen T."/>
            <person name="Noordeloos M.E."/>
            <person name="Ohm R.A."/>
            <person name="Ortiz-Santana B."/>
            <person name="Ovrebo C."/>
            <person name="Racz N."/>
            <person name="Riley R."/>
            <person name="Savchenko A."/>
            <person name="Shiryaev A."/>
            <person name="Soop K."/>
            <person name="Spirin V."/>
            <person name="Szebenyi C."/>
            <person name="Tomsovsky M."/>
            <person name="Tulloss R.E."/>
            <person name="Uehling J."/>
            <person name="Grigoriev I.V."/>
            <person name="Vagvolgyi C."/>
            <person name="Papp T."/>
            <person name="Martin F.M."/>
            <person name="Miettinen O."/>
            <person name="Hibbett D.S."/>
            <person name="Nagy L.G."/>
        </authorList>
    </citation>
    <scope>NUCLEOTIDE SEQUENCE [LARGE SCALE GENOMIC DNA]</scope>
    <source>
        <strain evidence="1 2">OMC1185</strain>
    </source>
</reference>
<gene>
    <name evidence="1" type="ORF">OE88DRAFT_369054</name>
</gene>
<evidence type="ECO:0000313" key="1">
    <source>
        <dbReference type="EMBL" id="TFK49689.1"/>
    </source>
</evidence>
<keyword evidence="2" id="KW-1185">Reference proteome</keyword>
<dbReference type="Proteomes" id="UP000305948">
    <property type="component" value="Unassembled WGS sequence"/>
</dbReference>
<dbReference type="STRING" id="5364.A0A5C3MW02"/>
<evidence type="ECO:0000313" key="2">
    <source>
        <dbReference type="Proteomes" id="UP000305948"/>
    </source>
</evidence>
<accession>A0A5C3MW02</accession>
<dbReference type="Gene3D" id="3.80.10.10">
    <property type="entry name" value="Ribonuclease Inhibitor"/>
    <property type="match status" value="1"/>
</dbReference>
<proteinExistence type="predicted"/>
<dbReference type="EMBL" id="ML213515">
    <property type="protein sequence ID" value="TFK49689.1"/>
    <property type="molecule type" value="Genomic_DNA"/>
</dbReference>
<protein>
    <recommendedName>
        <fullName evidence="3">F-box domain-containing protein</fullName>
    </recommendedName>
</protein>
<dbReference type="AlphaFoldDB" id="A0A5C3MW02"/>
<evidence type="ECO:0008006" key="3">
    <source>
        <dbReference type="Google" id="ProtNLM"/>
    </source>
</evidence>
<name>A0A5C3MW02_9AGAM</name>
<dbReference type="InterPro" id="IPR032675">
    <property type="entry name" value="LRR_dom_sf"/>
</dbReference>
<sequence length="529" mass="59138">MHAALRQQDVLRLILSFFDNPRWQSTDVGDLANCSRTTREPPDRRNTLLSCVLTCRTFKDPSLDILWKQIHSPFPMLRLLSNFRQLDGKFVLRGQISTEELQRFEWYAGRVRLFQCAATDLQNMDQFVFHRLSVLLGTPIFPGLRALSWELGAPVVLPAPFIASTLESVSIYLQSSTEASPLSLQLDAHALISGTEVILDSLAASSPALKGLHFYGLRAELPIVDATPFKSLQSFSAFKHPRADVAVCSSELLSSLGALNELAHICVHTSRLSFRDTVLAPFRCLAAIGLCGVPRDLARILAALQNSSIDWINLTIDTPDNSMESMFCNAAFPRLVEFEVGPNRKTQIPPSVDTLLEGRRLLLPFTKCKVLETFNVKLKGFIVSITDDEVWAVAQAWPRIREFTWLCKGAPSTPTIGSLAAFATSCLKLTTLALPLNLNVQVTRAPLISVHRLKRLTAYGRWEPISMLRAAELLVTMFPYLETVEVAEDEDNEQRIDRTLNETIRMLQRMKTVFARQNLMSSRPAAANT</sequence>